<organism evidence="1 2">
    <name type="scientific">Vairimorpha apis BRL 01</name>
    <dbReference type="NCBI Taxonomy" id="1037528"/>
    <lineage>
        <taxon>Eukaryota</taxon>
        <taxon>Fungi</taxon>
        <taxon>Fungi incertae sedis</taxon>
        <taxon>Microsporidia</taxon>
        <taxon>Nosematidae</taxon>
        <taxon>Vairimorpha</taxon>
    </lineage>
</organism>
<name>T0L8G1_9MICR</name>
<dbReference type="Pfam" id="PF17008">
    <property type="entry name" value="DUF5088"/>
    <property type="match status" value="1"/>
</dbReference>
<dbReference type="VEuPathDB" id="MicrosporidiaDB:NAPIS_ORF01636"/>
<reference evidence="1 2" key="1">
    <citation type="journal article" date="2013" name="BMC Genomics">
        <title>Genome sequencing and comparative genomics of honey bee microsporidia, Nosema apis reveal novel insights into host-parasite interactions.</title>
        <authorList>
            <person name="Chen Yp."/>
            <person name="Pettis J.S."/>
            <person name="Zhao Y."/>
            <person name="Liu X."/>
            <person name="Tallon L.J."/>
            <person name="Sadzewicz L.D."/>
            <person name="Li R."/>
            <person name="Zheng H."/>
            <person name="Huang S."/>
            <person name="Zhang X."/>
            <person name="Hamilton M.C."/>
            <person name="Pernal S.F."/>
            <person name="Melathopoulos A.P."/>
            <person name="Yan X."/>
            <person name="Evans J.D."/>
        </authorList>
    </citation>
    <scope>NUCLEOTIDE SEQUENCE [LARGE SCALE GENOMIC DNA]</scope>
    <source>
        <strain evidence="1 2">BRL 01</strain>
    </source>
</reference>
<proteinExistence type="predicted"/>
<dbReference type="OrthoDB" id="2193826at2759"/>
<dbReference type="HOGENOM" id="CLU_739862_0_0_1"/>
<dbReference type="Proteomes" id="UP000053780">
    <property type="component" value="Unassembled WGS sequence"/>
</dbReference>
<keyword evidence="1" id="KW-0647">Proteasome</keyword>
<accession>T0L8G1</accession>
<dbReference type="EMBL" id="KE647234">
    <property type="protein sequence ID" value="EQB60793.1"/>
    <property type="molecule type" value="Genomic_DNA"/>
</dbReference>
<evidence type="ECO:0000313" key="2">
    <source>
        <dbReference type="Proteomes" id="UP000053780"/>
    </source>
</evidence>
<sequence length="374" mass="44417">MIWKENFKFSYFEIGDEVEIFKYRQSKGFQNHGHIEINEFSELVYFNIDEITISEMTLVKKNNDEKLKNNTSYEEKHIDLLKNINHTVKGVIYYTNVENKKVILFYNSDLSFYNIEAGNIIEIKNLRKIQRSGYDLYISTIYTQFKYEIITQLKEECSSFLYEDNKKRKLSINCENEKNDSSLDEEFIKRVKRETNENINKDEEETYVRLNITHSSIQGNKVFIEKGFGFIPDDLDSINDCNEIIDNVSYVVHPFFIPNKISLLELEERCNKLVINESDKFILEATVLGIEEEEDFNIEYVDSDEIKRHYPVKVTVEGNIDFYIFNNFFIPNNLIEDIKTKVDESIGRRHFFIIHAFRDSIDNVLFCISEMKMI</sequence>
<dbReference type="GO" id="GO:0000502">
    <property type="term" value="C:proteasome complex"/>
    <property type="evidence" value="ECO:0007669"/>
    <property type="project" value="UniProtKB-KW"/>
</dbReference>
<dbReference type="InterPro" id="IPR031540">
    <property type="entry name" value="DUF5088"/>
</dbReference>
<gene>
    <name evidence="1" type="ORF">NAPIS_ORF01636</name>
</gene>
<keyword evidence="2" id="KW-1185">Reference proteome</keyword>
<evidence type="ECO:0000313" key="1">
    <source>
        <dbReference type="EMBL" id="EQB60793.1"/>
    </source>
</evidence>
<dbReference type="AlphaFoldDB" id="T0L8G1"/>
<protein>
    <submittedName>
        <fullName evidence="1">Atp-dependent 26s proteasome regulatory subunit</fullName>
    </submittedName>
</protein>